<feature type="region of interest" description="Disordered" evidence="2">
    <location>
        <begin position="66"/>
        <end position="100"/>
    </location>
</feature>
<feature type="compositionally biased region" description="Basic and acidic residues" evidence="2">
    <location>
        <begin position="66"/>
        <end position="77"/>
    </location>
</feature>
<proteinExistence type="predicted"/>
<sequence>MSEDADSETVRILAAAETVRIRAAACQKLVDERVDENIPNHDFIRRLRETGVTSVEAQDYIEQARSRIAEKTRDEQPPKTPEGVASREGTPEGLTGQEATKFRADRDALIARDVARRADNAKKALEDVEWRLLQAKINNLLPGQLSTRSPFTPSDLEHLLGIQLSQPISSASITPALLAAAPHLAQLSAGVKADPHLEETWKLRRAFGTDKALDPVVDLMQLQVLVDPLPRTIWRSIIQDHFVDFEKLYAALGVGYDHQDEPKEFAGGYALVKKEHTSAKRGVKTEAEWTRVFAAWRTGVCFLYPHRAAELSGYLQVVTDLFHAVPHEPSIAIRFDVEARDKYAKSPYHMDDRTQHNLTLLSQMFRPSTAGSSSKRALQDNQSAGSAKRTAIPCHNWNLGFCEAPCSNRRMHGSCSECGKSHRAKDNDKCLAALQARRRKVAGGADGAPGVPGA</sequence>
<dbReference type="AlphaFoldDB" id="A0AAD6UPU2"/>
<protein>
    <recommendedName>
        <fullName evidence="5">C3H1-type domain-containing protein</fullName>
    </recommendedName>
</protein>
<evidence type="ECO:0000313" key="3">
    <source>
        <dbReference type="EMBL" id="KAJ7191130.1"/>
    </source>
</evidence>
<evidence type="ECO:0000256" key="1">
    <source>
        <dbReference type="SAM" id="Coils"/>
    </source>
</evidence>
<reference evidence="3" key="1">
    <citation type="submission" date="2023-03" db="EMBL/GenBank/DDBJ databases">
        <title>Massive genome expansion in bonnet fungi (Mycena s.s.) driven by repeated elements and novel gene families across ecological guilds.</title>
        <authorList>
            <consortium name="Lawrence Berkeley National Laboratory"/>
            <person name="Harder C.B."/>
            <person name="Miyauchi S."/>
            <person name="Viragh M."/>
            <person name="Kuo A."/>
            <person name="Thoen E."/>
            <person name="Andreopoulos B."/>
            <person name="Lu D."/>
            <person name="Skrede I."/>
            <person name="Drula E."/>
            <person name="Henrissat B."/>
            <person name="Morin E."/>
            <person name="Kohler A."/>
            <person name="Barry K."/>
            <person name="LaButti K."/>
            <person name="Morin E."/>
            <person name="Salamov A."/>
            <person name="Lipzen A."/>
            <person name="Mereny Z."/>
            <person name="Hegedus B."/>
            <person name="Baldrian P."/>
            <person name="Stursova M."/>
            <person name="Weitz H."/>
            <person name="Taylor A."/>
            <person name="Grigoriev I.V."/>
            <person name="Nagy L.G."/>
            <person name="Martin F."/>
            <person name="Kauserud H."/>
        </authorList>
    </citation>
    <scope>NUCLEOTIDE SEQUENCE</scope>
    <source>
        <strain evidence="3">9144</strain>
    </source>
</reference>
<comment type="caution">
    <text evidence="3">The sequence shown here is derived from an EMBL/GenBank/DDBJ whole genome shotgun (WGS) entry which is preliminary data.</text>
</comment>
<gene>
    <name evidence="3" type="ORF">GGX14DRAFT_381423</name>
</gene>
<dbReference type="EMBL" id="JARJCW010000137">
    <property type="protein sequence ID" value="KAJ7191130.1"/>
    <property type="molecule type" value="Genomic_DNA"/>
</dbReference>
<organism evidence="3 4">
    <name type="scientific">Mycena pura</name>
    <dbReference type="NCBI Taxonomy" id="153505"/>
    <lineage>
        <taxon>Eukaryota</taxon>
        <taxon>Fungi</taxon>
        <taxon>Dikarya</taxon>
        <taxon>Basidiomycota</taxon>
        <taxon>Agaricomycotina</taxon>
        <taxon>Agaricomycetes</taxon>
        <taxon>Agaricomycetidae</taxon>
        <taxon>Agaricales</taxon>
        <taxon>Marasmiineae</taxon>
        <taxon>Mycenaceae</taxon>
        <taxon>Mycena</taxon>
    </lineage>
</organism>
<keyword evidence="1" id="KW-0175">Coiled coil</keyword>
<evidence type="ECO:0008006" key="5">
    <source>
        <dbReference type="Google" id="ProtNLM"/>
    </source>
</evidence>
<name>A0AAD6UPU2_9AGAR</name>
<feature type="coiled-coil region" evidence="1">
    <location>
        <begin position="111"/>
        <end position="138"/>
    </location>
</feature>
<keyword evidence="4" id="KW-1185">Reference proteome</keyword>
<evidence type="ECO:0000256" key="2">
    <source>
        <dbReference type="SAM" id="MobiDB-lite"/>
    </source>
</evidence>
<accession>A0AAD6UPU2</accession>
<dbReference type="Proteomes" id="UP001219525">
    <property type="component" value="Unassembled WGS sequence"/>
</dbReference>
<evidence type="ECO:0000313" key="4">
    <source>
        <dbReference type="Proteomes" id="UP001219525"/>
    </source>
</evidence>